<dbReference type="PANTHER" id="PTHR48083:SF28">
    <property type="entry name" value="ACYL-COA DEHYDROGENASE FAMILY PROTEIN (AFU_ORTHOLOGUE AFUA_6G10880)-RELATED"/>
    <property type="match status" value="1"/>
</dbReference>
<evidence type="ECO:0000313" key="6">
    <source>
        <dbReference type="EMBL" id="ETO09460.1"/>
    </source>
</evidence>
<evidence type="ECO:0000256" key="1">
    <source>
        <dbReference type="ARBA" id="ARBA00009347"/>
    </source>
</evidence>
<dbReference type="Pfam" id="PF00441">
    <property type="entry name" value="Acyl-CoA_dh_1"/>
    <property type="match status" value="1"/>
</dbReference>
<evidence type="ECO:0000313" key="7">
    <source>
        <dbReference type="Proteomes" id="UP000023152"/>
    </source>
</evidence>
<dbReference type="InterPro" id="IPR009075">
    <property type="entry name" value="AcylCo_DH/oxidase_C"/>
</dbReference>
<evidence type="ECO:0000256" key="2">
    <source>
        <dbReference type="ARBA" id="ARBA00022630"/>
    </source>
</evidence>
<dbReference type="InterPro" id="IPR050741">
    <property type="entry name" value="Acyl-CoA_dehydrogenase"/>
</dbReference>
<dbReference type="SUPFAM" id="SSF47203">
    <property type="entry name" value="Acyl-CoA dehydrogenase C-terminal domain-like"/>
    <property type="match status" value="1"/>
</dbReference>
<dbReference type="PANTHER" id="PTHR48083">
    <property type="entry name" value="MEDIUM-CHAIN SPECIFIC ACYL-COA DEHYDROGENASE, MITOCHONDRIAL-RELATED"/>
    <property type="match status" value="1"/>
</dbReference>
<dbReference type="InterPro" id="IPR046373">
    <property type="entry name" value="Acyl-CoA_Oxase/DH_mid-dom_sf"/>
</dbReference>
<keyword evidence="7" id="KW-1185">Reference proteome</keyword>
<dbReference type="AlphaFoldDB" id="X6M8W3"/>
<evidence type="ECO:0000256" key="3">
    <source>
        <dbReference type="ARBA" id="ARBA00022827"/>
    </source>
</evidence>
<dbReference type="GO" id="GO:0033539">
    <property type="term" value="P:fatty acid beta-oxidation using acyl-CoA dehydrogenase"/>
    <property type="evidence" value="ECO:0007669"/>
    <property type="project" value="TreeGrafter"/>
</dbReference>
<keyword evidence="3" id="KW-0274">FAD</keyword>
<dbReference type="InterPro" id="IPR009100">
    <property type="entry name" value="AcylCoA_DH/oxidase_NM_dom_sf"/>
</dbReference>
<protein>
    <submittedName>
        <fullName evidence="6">Acyl-CoA dehydrogenase</fullName>
    </submittedName>
</protein>
<evidence type="ECO:0000259" key="5">
    <source>
        <dbReference type="Pfam" id="PF00441"/>
    </source>
</evidence>
<dbReference type="SUPFAM" id="SSF56645">
    <property type="entry name" value="Acyl-CoA dehydrogenase NM domain-like"/>
    <property type="match status" value="1"/>
</dbReference>
<organism evidence="6 7">
    <name type="scientific">Reticulomyxa filosa</name>
    <dbReference type="NCBI Taxonomy" id="46433"/>
    <lineage>
        <taxon>Eukaryota</taxon>
        <taxon>Sar</taxon>
        <taxon>Rhizaria</taxon>
        <taxon>Retaria</taxon>
        <taxon>Foraminifera</taxon>
        <taxon>Monothalamids</taxon>
        <taxon>Reticulomyxidae</taxon>
        <taxon>Reticulomyxa</taxon>
    </lineage>
</organism>
<reference evidence="6 7" key="1">
    <citation type="journal article" date="2013" name="Curr. Biol.">
        <title>The Genome of the Foraminiferan Reticulomyxa filosa.</title>
        <authorList>
            <person name="Glockner G."/>
            <person name="Hulsmann N."/>
            <person name="Schleicher M."/>
            <person name="Noegel A.A."/>
            <person name="Eichinger L."/>
            <person name="Gallinger C."/>
            <person name="Pawlowski J."/>
            <person name="Sierra R."/>
            <person name="Euteneuer U."/>
            <person name="Pillet L."/>
            <person name="Moustafa A."/>
            <person name="Platzer M."/>
            <person name="Groth M."/>
            <person name="Szafranski K."/>
            <person name="Schliwa M."/>
        </authorList>
    </citation>
    <scope>NUCLEOTIDE SEQUENCE [LARGE SCALE GENOMIC DNA]</scope>
</reference>
<keyword evidence="4" id="KW-0560">Oxidoreductase</keyword>
<gene>
    <name evidence="6" type="ORF">RFI_27919</name>
</gene>
<dbReference type="GO" id="GO:0003995">
    <property type="term" value="F:acyl-CoA dehydrogenase activity"/>
    <property type="evidence" value="ECO:0007669"/>
    <property type="project" value="TreeGrafter"/>
</dbReference>
<dbReference type="OrthoDB" id="10254877at2759"/>
<keyword evidence="2" id="KW-0285">Flavoprotein</keyword>
<dbReference type="Gene3D" id="2.40.110.10">
    <property type="entry name" value="Butyryl-CoA Dehydrogenase, subunit A, domain 2"/>
    <property type="match status" value="1"/>
</dbReference>
<comment type="similarity">
    <text evidence="1">Belongs to the acyl-CoA dehydrogenase family.</text>
</comment>
<evidence type="ECO:0000256" key="4">
    <source>
        <dbReference type="ARBA" id="ARBA00023002"/>
    </source>
</evidence>
<dbReference type="Gene3D" id="1.20.140.10">
    <property type="entry name" value="Butyryl-CoA Dehydrogenase, subunit A, domain 3"/>
    <property type="match status" value="1"/>
</dbReference>
<feature type="domain" description="Acyl-CoA dehydrogenase/oxidase C-terminal" evidence="5">
    <location>
        <begin position="141"/>
        <end position="250"/>
    </location>
</feature>
<dbReference type="InterPro" id="IPR036250">
    <property type="entry name" value="AcylCo_DH-like_C"/>
</dbReference>
<dbReference type="GO" id="GO:0005737">
    <property type="term" value="C:cytoplasm"/>
    <property type="evidence" value="ECO:0007669"/>
    <property type="project" value="TreeGrafter"/>
</dbReference>
<name>X6M8W3_RETFI</name>
<sequence>MKINKKKGNHCQKICLCVCWTGLIATRDGDYYIVNGEKYCLFFFFGDLTIKHKRQNKTKKDYFITAVRTGKPGTEGISLMIIPRTEGVISTKLNKNTMNNNSNHKLFFFFGIRCDNLKLLIAYVVFRNVRVHKSMIIGAENQGFMIIMYNFNSERMGIIMEAVCFARVCVDEAARYAKTRDTFGKPLIKHQVIRHKLAEMARQVLAAHAFVEKVCFQMLKDPYGMKDKSIPRNVSLLKVQATKTLEYCARVLRYKWSLRERDVLHPH</sequence>
<comment type="caution">
    <text evidence="6">The sequence shown here is derived from an EMBL/GenBank/DDBJ whole genome shotgun (WGS) entry which is preliminary data.</text>
</comment>
<proteinExistence type="inferred from homology"/>
<dbReference type="Proteomes" id="UP000023152">
    <property type="component" value="Unassembled WGS sequence"/>
</dbReference>
<dbReference type="EMBL" id="ASPP01024054">
    <property type="protein sequence ID" value="ETO09460.1"/>
    <property type="molecule type" value="Genomic_DNA"/>
</dbReference>
<accession>X6M8W3</accession>